<evidence type="ECO:0000256" key="14">
    <source>
        <dbReference type="ARBA" id="ARBA00032948"/>
    </source>
</evidence>
<evidence type="ECO:0000256" key="15">
    <source>
        <dbReference type="ARBA" id="ARBA00046055"/>
    </source>
</evidence>
<keyword evidence="7" id="KW-0547">Nucleotide-binding</keyword>
<dbReference type="Pfam" id="PF01937">
    <property type="entry name" value="ARMT1-like_dom"/>
    <property type="match status" value="1"/>
</dbReference>
<dbReference type="AlphaFoldDB" id="A0A158QAY6"/>
<evidence type="ECO:0000256" key="9">
    <source>
        <dbReference type="ARBA" id="ARBA00022840"/>
    </source>
</evidence>
<dbReference type="EMBL" id="UXUI01008725">
    <property type="protein sequence ID" value="VDD92230.1"/>
    <property type="molecule type" value="Genomic_DNA"/>
</dbReference>
<reference evidence="19" key="1">
    <citation type="submission" date="2016-04" db="UniProtKB">
        <authorList>
            <consortium name="WormBaseParasite"/>
        </authorList>
    </citation>
    <scope>IDENTIFICATION</scope>
</reference>
<comment type="cofactor">
    <cofactor evidence="2">
        <name>Ni(2+)</name>
        <dbReference type="ChEBI" id="CHEBI:49786"/>
    </cofactor>
</comment>
<dbReference type="GO" id="GO:0005829">
    <property type="term" value="C:cytosol"/>
    <property type="evidence" value="ECO:0007669"/>
    <property type="project" value="TreeGrafter"/>
</dbReference>
<evidence type="ECO:0000259" key="16">
    <source>
        <dbReference type="Pfam" id="PF01937"/>
    </source>
</evidence>
<keyword evidence="12" id="KW-0464">Manganese</keyword>
<dbReference type="Gene3D" id="1.20.1700.10">
    <property type="entry name" value="AF1104-like"/>
    <property type="match status" value="1"/>
</dbReference>
<dbReference type="InterPro" id="IPR043129">
    <property type="entry name" value="ATPase_NBD"/>
</dbReference>
<keyword evidence="6" id="KW-0479">Metal-binding</keyword>
<keyword evidence="10" id="KW-0173">Coenzyme A biosynthesis</keyword>
<keyword evidence="8" id="KW-0378">Hydrolase</keyword>
<dbReference type="STRING" id="51028.A0A158QAY6"/>
<accession>A0A158QAY6</accession>
<protein>
    <recommendedName>
        <fullName evidence="4">4'-phosphopantetheine phosphatase</fullName>
    </recommendedName>
    <alternativeName>
        <fullName evidence="14">Inactive pantothenic acid kinase 4</fullName>
    </alternativeName>
</protein>
<keyword evidence="9" id="KW-0067">ATP-binding</keyword>
<dbReference type="GO" id="GO:0005634">
    <property type="term" value="C:nucleus"/>
    <property type="evidence" value="ECO:0007669"/>
    <property type="project" value="TreeGrafter"/>
</dbReference>
<feature type="domain" description="Damage-control phosphatase ARMT1-like metal-binding" evidence="16">
    <location>
        <begin position="444"/>
        <end position="738"/>
    </location>
</feature>
<dbReference type="InterPro" id="IPR004567">
    <property type="entry name" value="Type_II_PanK"/>
</dbReference>
<evidence type="ECO:0000256" key="1">
    <source>
        <dbReference type="ARBA" id="ARBA00001936"/>
    </source>
</evidence>
<dbReference type="Gene3D" id="3.30.420.40">
    <property type="match status" value="2"/>
</dbReference>
<evidence type="ECO:0000256" key="12">
    <source>
        <dbReference type="ARBA" id="ARBA00023211"/>
    </source>
</evidence>
<evidence type="ECO:0000256" key="2">
    <source>
        <dbReference type="ARBA" id="ARBA00001967"/>
    </source>
</evidence>
<dbReference type="Gene3D" id="3.40.50.10880">
    <property type="entry name" value="Uncharacterised protein PF01937, DUF89, domain 3"/>
    <property type="match status" value="1"/>
</dbReference>
<evidence type="ECO:0000256" key="8">
    <source>
        <dbReference type="ARBA" id="ARBA00022801"/>
    </source>
</evidence>
<evidence type="ECO:0000256" key="7">
    <source>
        <dbReference type="ARBA" id="ARBA00022741"/>
    </source>
</evidence>
<organism evidence="19">
    <name type="scientific">Enterobius vermicularis</name>
    <name type="common">Human pinworm</name>
    <dbReference type="NCBI Taxonomy" id="51028"/>
    <lineage>
        <taxon>Eukaryota</taxon>
        <taxon>Metazoa</taxon>
        <taxon>Ecdysozoa</taxon>
        <taxon>Nematoda</taxon>
        <taxon>Chromadorea</taxon>
        <taxon>Rhabditida</taxon>
        <taxon>Spirurina</taxon>
        <taxon>Oxyuridomorpha</taxon>
        <taxon>Oxyuroidea</taxon>
        <taxon>Oxyuridae</taxon>
        <taxon>Enterobius</taxon>
    </lineage>
</organism>
<name>A0A158QAY6_ENTVE</name>
<comment type="subunit">
    <text evidence="3">Homodimer. Interacts with PKM.</text>
</comment>
<gene>
    <name evidence="17" type="ORF">EVEC_LOCUS6981</name>
</gene>
<keyword evidence="11" id="KW-0944">Nitration</keyword>
<dbReference type="FunFam" id="3.40.50.10880:FF:000001">
    <property type="entry name" value="Pantothenate kinase 4"/>
    <property type="match status" value="1"/>
</dbReference>
<evidence type="ECO:0000256" key="10">
    <source>
        <dbReference type="ARBA" id="ARBA00022993"/>
    </source>
</evidence>
<dbReference type="SUPFAM" id="SSF111321">
    <property type="entry name" value="AF1104-like"/>
    <property type="match status" value="1"/>
</dbReference>
<evidence type="ECO:0000256" key="4">
    <source>
        <dbReference type="ARBA" id="ARBA00019490"/>
    </source>
</evidence>
<evidence type="ECO:0000256" key="3">
    <source>
        <dbReference type="ARBA" id="ARBA00011388"/>
    </source>
</evidence>
<dbReference type="WBParaSite" id="EVEC_0000746001-mRNA-1">
    <property type="protein sequence ID" value="EVEC_0000746001-mRNA-1"/>
    <property type="gene ID" value="EVEC_0000746001"/>
</dbReference>
<comment type="cofactor">
    <cofactor evidence="1">
        <name>Mn(2+)</name>
        <dbReference type="ChEBI" id="CHEBI:29035"/>
    </cofactor>
</comment>
<dbReference type="Proteomes" id="UP000274131">
    <property type="component" value="Unassembled WGS sequence"/>
</dbReference>
<sequence>MAGDSKDSVDSRSTIENTLQGLQNAKQFAFDIGLSLVKIAYSSTVSRPVTTVDCKIKKNGAAGRRLHFIQFRIEKFKECLDFIQKECASVSRRTAACAGAGTNEYERTIADALRVDIVFFCQGLMRRLSRFRKVDDMDCLVRGNNFLLNNLCDEAFTYDHHSETCKYSFEAINNKPSFPYLLVNIGTGTCIYRVESDEKFERVGGSSIGGGSFFGLGSLLTDIFDFDILMQMAEEGDHRNMDVLVSDIYEGRTRKLGLTEDLIAGSFGKIAVLYSDSKPANRIYFGGFFVRNHPIVMRTLSFAVEYWSKGKMQAQFLRHESYTAVIGAFLLGLETHNEKYPQDADMSYKFSWKEHYTGSTELGRFVPTAPLSSGFNVGVLELECCDMKLCSFPLLRNSVVYCPDTVSLNHDREAREFWLSCMADSIEKTVSKAVESQFNCSNVEERADSVKKKYLSYLTILREKPLYTFHFIAYGCCNVRNLLDLREQLLNEYYFDDAYLHQKRVENEMALCELHDVLVEVDRIEDSRERQYTVMRGLLAGNVFDWGAKEVVKRLESSSCQFTFQSATAALQERRWLIDDLDEWLDAFQKKKYRCVLLFVDNSGADVVLGVIPFAREFLKCGTKVIIACNSSPALNDITASELTVLLGRISQIDSVLAEALEAKLLLVSDNGQGSPCLDLRRVNSSLCDLATKSGVDLIVIEGMGRAIHTNFEAEFTCDSLRVAVIKTKWLADRLGGRLFSVVCKFRQARDAVE</sequence>
<dbReference type="PANTHER" id="PTHR12280:SF20">
    <property type="entry name" value="4'-PHOSPHOPANTETHEINE PHOSPHATASE"/>
    <property type="match status" value="1"/>
</dbReference>
<dbReference type="GO" id="GO:0046872">
    <property type="term" value="F:metal ion binding"/>
    <property type="evidence" value="ECO:0007669"/>
    <property type="project" value="UniProtKB-KW"/>
</dbReference>
<dbReference type="GO" id="GO:0004594">
    <property type="term" value="F:pantothenate kinase activity"/>
    <property type="evidence" value="ECO:0007669"/>
    <property type="project" value="TreeGrafter"/>
</dbReference>
<dbReference type="SUPFAM" id="SSF53067">
    <property type="entry name" value="Actin-like ATPase domain"/>
    <property type="match status" value="2"/>
</dbReference>
<evidence type="ECO:0000313" key="18">
    <source>
        <dbReference type="Proteomes" id="UP000274131"/>
    </source>
</evidence>
<dbReference type="InterPro" id="IPR002791">
    <property type="entry name" value="ARMT1-like_metal-bd"/>
</dbReference>
<keyword evidence="18" id="KW-1185">Reference proteome</keyword>
<keyword evidence="5" id="KW-0533">Nickel</keyword>
<evidence type="ECO:0000256" key="11">
    <source>
        <dbReference type="ARBA" id="ARBA00023074"/>
    </source>
</evidence>
<evidence type="ECO:0000313" key="19">
    <source>
        <dbReference type="WBParaSite" id="EVEC_0000746001-mRNA-1"/>
    </source>
</evidence>
<reference evidence="17 18" key="2">
    <citation type="submission" date="2018-10" db="EMBL/GenBank/DDBJ databases">
        <authorList>
            <consortium name="Pathogen Informatics"/>
        </authorList>
    </citation>
    <scope>NUCLEOTIDE SEQUENCE [LARGE SCALE GENOMIC DNA]</scope>
</reference>
<dbReference type="GO" id="GO:0005524">
    <property type="term" value="F:ATP binding"/>
    <property type="evidence" value="ECO:0007669"/>
    <property type="project" value="UniProtKB-KW"/>
</dbReference>
<dbReference type="Pfam" id="PF03630">
    <property type="entry name" value="Fumble"/>
    <property type="match status" value="1"/>
</dbReference>
<proteinExistence type="predicted"/>
<dbReference type="InterPro" id="IPR036075">
    <property type="entry name" value="ARMT-1-like_metal-bd_sf"/>
</dbReference>
<evidence type="ECO:0000256" key="5">
    <source>
        <dbReference type="ARBA" id="ARBA00022596"/>
    </source>
</evidence>
<evidence type="ECO:0000256" key="13">
    <source>
        <dbReference type="ARBA" id="ARBA00029347"/>
    </source>
</evidence>
<dbReference type="GO" id="GO:0015937">
    <property type="term" value="P:coenzyme A biosynthetic process"/>
    <property type="evidence" value="ECO:0007669"/>
    <property type="project" value="UniProtKB-KW"/>
</dbReference>
<dbReference type="GO" id="GO:0016787">
    <property type="term" value="F:hydrolase activity"/>
    <property type="evidence" value="ECO:0007669"/>
    <property type="project" value="UniProtKB-KW"/>
</dbReference>
<dbReference type="Gene3D" id="3.30.420.510">
    <property type="match status" value="1"/>
</dbReference>
<dbReference type="InterPro" id="IPR035073">
    <property type="entry name" value="At2g17340_3_helix_bundle"/>
</dbReference>
<comment type="function">
    <text evidence="15">Phosphatase which shows a preference for 4'-phosphopantetheine and its oxidatively damaged forms (sulfonate or S-sulfonate), providing strong indirect evidence that the phosphatase activity pre-empts damage in the coenzyme A (CoA) pathway. Hydrolyzing excess 4'-phosphopantetheine could constitute a directed overflow mechanism to prevent its oxidation to the S-sulfonate, sulfonate, or other forms. Hydrolyzing 4'-phosphopantetheine sulfonate or S-sulfonate would forestall their conversion to inactive forms of CoA and acyl carrier protein. May play a role in the physiological regulation of CoA intracellular levels.</text>
</comment>
<evidence type="ECO:0000313" key="17">
    <source>
        <dbReference type="EMBL" id="VDD92230.1"/>
    </source>
</evidence>
<dbReference type="PANTHER" id="PTHR12280">
    <property type="entry name" value="PANTOTHENATE KINASE"/>
    <property type="match status" value="1"/>
</dbReference>
<comment type="catalytic activity">
    <reaction evidence="13">
        <text>(R)-4'-phospho-S-sulfopantetheine + H2O = (R)-S-sulfopantetheine + phosphate</text>
        <dbReference type="Rhea" id="RHEA:68340"/>
        <dbReference type="ChEBI" id="CHEBI:15377"/>
        <dbReference type="ChEBI" id="CHEBI:43474"/>
        <dbReference type="ChEBI" id="CHEBI:177302"/>
        <dbReference type="ChEBI" id="CHEBI:177303"/>
    </reaction>
    <physiologicalReaction direction="left-to-right" evidence="13">
        <dbReference type="Rhea" id="RHEA:68341"/>
    </physiologicalReaction>
</comment>
<evidence type="ECO:0000256" key="6">
    <source>
        <dbReference type="ARBA" id="ARBA00022723"/>
    </source>
</evidence>
<dbReference type="OrthoDB" id="498611at2759"/>